<evidence type="ECO:0000313" key="3">
    <source>
        <dbReference type="Proteomes" id="UP000243753"/>
    </source>
</evidence>
<dbReference type="PANTHER" id="PTHR43283:SF7">
    <property type="entry name" value="BETA-LACTAMASE-RELATED DOMAIN-CONTAINING PROTEIN"/>
    <property type="match status" value="1"/>
</dbReference>
<dbReference type="InterPro" id="IPR050789">
    <property type="entry name" value="Diverse_Enzym_Activities"/>
</dbReference>
<feature type="domain" description="Beta-lactamase-related" evidence="1">
    <location>
        <begin position="84"/>
        <end position="351"/>
    </location>
</feature>
<evidence type="ECO:0000313" key="2">
    <source>
        <dbReference type="EMBL" id="ATA94899.1"/>
    </source>
</evidence>
<dbReference type="PANTHER" id="PTHR43283">
    <property type="entry name" value="BETA-LACTAMASE-RELATED"/>
    <property type="match status" value="1"/>
</dbReference>
<dbReference type="Gene3D" id="3.40.710.10">
    <property type="entry name" value="DD-peptidase/beta-lactamase superfamily"/>
    <property type="match status" value="1"/>
</dbReference>
<evidence type="ECO:0000259" key="1">
    <source>
        <dbReference type="Pfam" id="PF00144"/>
    </source>
</evidence>
<reference evidence="3" key="1">
    <citation type="submission" date="2017-06" db="EMBL/GenBank/DDBJ databases">
        <title>Capnocytophaga spp. assemblies.</title>
        <authorList>
            <person name="Gulvik C.A."/>
        </authorList>
    </citation>
    <scope>NUCLEOTIDE SEQUENCE [LARGE SCALE GENOMIC DNA]</scope>
    <source>
        <strain evidence="3">H3936</strain>
    </source>
</reference>
<dbReference type="AlphaFoldDB" id="A0AAD0EB98"/>
<accession>A0AAD0EB98</accession>
<sequence length="378" mass="43109">MKKFVIGALLLLLFVVGGMYAMGYGYIFKAMRIIYGSGHKTAFLSDYQRFDNRVIRKGSYTEPWALHTQYNQAPMPKSLEVLHQKYKTVAFLVIKNDSIWHEQYFEGYTQKSLSNSFSMAKTYVSALLGKAITDGYIKDLQQPVGDFFPEFSKVLAAKLTVGDLASMASGLDWNEDYYNPFSITTKAYFDAPLQEIILSLKVTKPPGKKYEYKSGNTQLLAMVIEKATGKTLSEYLSQSLWEPLGCEYDALWQLDDKEGTEKAYCCIASNARDFARLGKLYKDFGQWHGKQLLDSAYVAKSIQPRFSDSPQYGYGMWLLNYKNKSFFMMRGHLGQYVIVDPKNNVIIVRLGHLDADDSQNIFGADIYGYIDETYKLMN</sequence>
<dbReference type="InterPro" id="IPR012338">
    <property type="entry name" value="Beta-lactam/transpept-like"/>
</dbReference>
<dbReference type="InterPro" id="IPR001466">
    <property type="entry name" value="Beta-lactam-related"/>
</dbReference>
<proteinExistence type="predicted"/>
<keyword evidence="2" id="KW-0378">Hydrolase</keyword>
<dbReference type="EMBL" id="CP022389">
    <property type="protein sequence ID" value="ATA94899.1"/>
    <property type="molecule type" value="Genomic_DNA"/>
</dbReference>
<dbReference type="Proteomes" id="UP000243753">
    <property type="component" value="Chromosome"/>
</dbReference>
<dbReference type="Pfam" id="PF00144">
    <property type="entry name" value="Beta-lactamase"/>
    <property type="match status" value="1"/>
</dbReference>
<name>A0AAD0EB98_9FLAO</name>
<protein>
    <submittedName>
        <fullName evidence="2">Serine hydrolase</fullName>
    </submittedName>
</protein>
<dbReference type="GO" id="GO:0016787">
    <property type="term" value="F:hydrolase activity"/>
    <property type="evidence" value="ECO:0007669"/>
    <property type="project" value="UniProtKB-KW"/>
</dbReference>
<dbReference type="SUPFAM" id="SSF56601">
    <property type="entry name" value="beta-lactamase/transpeptidase-like"/>
    <property type="match status" value="1"/>
</dbReference>
<dbReference type="RefSeq" id="WP_095920300.1">
    <property type="nucleotide sequence ID" value="NZ_CP022389.1"/>
</dbReference>
<organism evidence="2 3">
    <name type="scientific">Capnocytophaga canimorsus</name>
    <dbReference type="NCBI Taxonomy" id="28188"/>
    <lineage>
        <taxon>Bacteria</taxon>
        <taxon>Pseudomonadati</taxon>
        <taxon>Bacteroidota</taxon>
        <taxon>Flavobacteriia</taxon>
        <taxon>Flavobacteriales</taxon>
        <taxon>Flavobacteriaceae</taxon>
        <taxon>Capnocytophaga</taxon>
    </lineage>
</organism>
<gene>
    <name evidence="2" type="ORF">CGC54_07160</name>
</gene>